<gene>
    <name evidence="13" type="ORF">IAA53_01795</name>
</gene>
<evidence type="ECO:0000256" key="7">
    <source>
        <dbReference type="ARBA" id="ARBA00022833"/>
    </source>
</evidence>
<dbReference type="EMBL" id="DVHE01000014">
    <property type="protein sequence ID" value="HIR50015.1"/>
    <property type="molecule type" value="Genomic_DNA"/>
</dbReference>
<evidence type="ECO:0000256" key="5">
    <source>
        <dbReference type="ARBA" id="ARBA00022692"/>
    </source>
</evidence>
<dbReference type="Proteomes" id="UP000824239">
    <property type="component" value="Unassembled WGS sequence"/>
</dbReference>
<accession>A0A9D1DG53</accession>
<feature type="transmembrane region" description="Helical" evidence="11">
    <location>
        <begin position="322"/>
        <end position="343"/>
    </location>
</feature>
<name>A0A9D1DG53_9FIRM</name>
<feature type="transmembrane region" description="Helical" evidence="11">
    <location>
        <begin position="88"/>
        <end position="110"/>
    </location>
</feature>
<keyword evidence="5 11" id="KW-0812">Transmembrane</keyword>
<keyword evidence="8 11" id="KW-1133">Transmembrane helix</keyword>
<evidence type="ECO:0000256" key="6">
    <source>
        <dbReference type="ARBA" id="ARBA00022801"/>
    </source>
</evidence>
<comment type="similarity">
    <text evidence="3">Belongs to the peptidase M50B family.</text>
</comment>
<dbReference type="AlphaFoldDB" id="A0A9D1DG53"/>
<dbReference type="InterPro" id="IPR004387">
    <property type="entry name" value="Pept_M50_Zn"/>
</dbReference>
<keyword evidence="6" id="KW-0378">Hydrolase</keyword>
<dbReference type="PANTHER" id="PTHR42837:SF2">
    <property type="entry name" value="MEMBRANE METALLOPROTEASE ARASP2, CHLOROPLASTIC-RELATED"/>
    <property type="match status" value="1"/>
</dbReference>
<keyword evidence="4 13" id="KW-0645">Protease</keyword>
<dbReference type="Pfam" id="PF02163">
    <property type="entry name" value="Peptidase_M50"/>
    <property type="match status" value="1"/>
</dbReference>
<comment type="cofactor">
    <cofactor evidence="1">
        <name>Zn(2+)</name>
        <dbReference type="ChEBI" id="CHEBI:29105"/>
    </cofactor>
</comment>
<evidence type="ECO:0000259" key="12">
    <source>
        <dbReference type="Pfam" id="PF02163"/>
    </source>
</evidence>
<dbReference type="InterPro" id="IPR036034">
    <property type="entry name" value="PDZ_sf"/>
</dbReference>
<dbReference type="GO" id="GO:0006508">
    <property type="term" value="P:proteolysis"/>
    <property type="evidence" value="ECO:0007669"/>
    <property type="project" value="UniProtKB-KW"/>
</dbReference>
<evidence type="ECO:0000256" key="4">
    <source>
        <dbReference type="ARBA" id="ARBA00022670"/>
    </source>
</evidence>
<reference evidence="13" key="1">
    <citation type="submission" date="2020-10" db="EMBL/GenBank/DDBJ databases">
        <authorList>
            <person name="Gilroy R."/>
        </authorList>
    </citation>
    <scope>NUCLEOTIDE SEQUENCE</scope>
    <source>
        <strain evidence="13">ChiBcec15-4380</strain>
    </source>
</reference>
<dbReference type="SUPFAM" id="SSF50156">
    <property type="entry name" value="PDZ domain-like"/>
    <property type="match status" value="1"/>
</dbReference>
<comment type="caution">
    <text evidence="13">The sequence shown here is derived from an EMBL/GenBank/DDBJ whole genome shotgun (WGS) entry which is preliminary data.</text>
</comment>
<dbReference type="PANTHER" id="PTHR42837">
    <property type="entry name" value="REGULATOR OF SIGMA-E PROTEASE RSEP"/>
    <property type="match status" value="1"/>
</dbReference>
<reference evidence="13" key="2">
    <citation type="journal article" date="2021" name="PeerJ">
        <title>Extensive microbial diversity within the chicken gut microbiome revealed by metagenomics and culture.</title>
        <authorList>
            <person name="Gilroy R."/>
            <person name="Ravi A."/>
            <person name="Getino M."/>
            <person name="Pursley I."/>
            <person name="Horton D.L."/>
            <person name="Alikhan N.F."/>
            <person name="Baker D."/>
            <person name="Gharbi K."/>
            <person name="Hall N."/>
            <person name="Watson M."/>
            <person name="Adriaenssens E.M."/>
            <person name="Foster-Nyarko E."/>
            <person name="Jarju S."/>
            <person name="Secka A."/>
            <person name="Antonio M."/>
            <person name="Oren A."/>
            <person name="Chaudhuri R.R."/>
            <person name="La Ragione R."/>
            <person name="Hildebrand F."/>
            <person name="Pallen M.J."/>
        </authorList>
    </citation>
    <scope>NUCLEOTIDE SEQUENCE</scope>
    <source>
        <strain evidence="13">ChiBcec15-4380</strain>
    </source>
</reference>
<dbReference type="GO" id="GO:0016020">
    <property type="term" value="C:membrane"/>
    <property type="evidence" value="ECO:0007669"/>
    <property type="project" value="UniProtKB-SubCell"/>
</dbReference>
<evidence type="ECO:0000313" key="14">
    <source>
        <dbReference type="Proteomes" id="UP000824239"/>
    </source>
</evidence>
<organism evidence="13 14">
    <name type="scientific">Candidatus Avoscillospira avicola</name>
    <dbReference type="NCBI Taxonomy" id="2840706"/>
    <lineage>
        <taxon>Bacteria</taxon>
        <taxon>Bacillati</taxon>
        <taxon>Bacillota</taxon>
        <taxon>Clostridia</taxon>
        <taxon>Eubacteriales</taxon>
        <taxon>Oscillospiraceae</taxon>
        <taxon>Oscillospiraceae incertae sedis</taxon>
        <taxon>Candidatus Avoscillospira</taxon>
    </lineage>
</organism>
<comment type="subcellular location">
    <subcellularLocation>
        <location evidence="2">Membrane</location>
        <topology evidence="2">Multi-pass membrane protein</topology>
    </subcellularLocation>
</comment>
<evidence type="ECO:0000256" key="1">
    <source>
        <dbReference type="ARBA" id="ARBA00001947"/>
    </source>
</evidence>
<dbReference type="Gene3D" id="2.30.42.10">
    <property type="match status" value="1"/>
</dbReference>
<evidence type="ECO:0000256" key="3">
    <source>
        <dbReference type="ARBA" id="ARBA00007931"/>
    </source>
</evidence>
<evidence type="ECO:0000313" key="13">
    <source>
        <dbReference type="EMBL" id="HIR50015.1"/>
    </source>
</evidence>
<dbReference type="GO" id="GO:0004222">
    <property type="term" value="F:metalloendopeptidase activity"/>
    <property type="evidence" value="ECO:0007669"/>
    <property type="project" value="InterPro"/>
</dbReference>
<evidence type="ECO:0000256" key="11">
    <source>
        <dbReference type="SAM" id="Phobius"/>
    </source>
</evidence>
<feature type="transmembrane region" description="Helical" evidence="11">
    <location>
        <begin position="267"/>
        <end position="287"/>
    </location>
</feature>
<evidence type="ECO:0000256" key="2">
    <source>
        <dbReference type="ARBA" id="ARBA00004141"/>
    </source>
</evidence>
<evidence type="ECO:0000256" key="10">
    <source>
        <dbReference type="ARBA" id="ARBA00023136"/>
    </source>
</evidence>
<evidence type="ECO:0000256" key="9">
    <source>
        <dbReference type="ARBA" id="ARBA00023049"/>
    </source>
</evidence>
<keyword evidence="7" id="KW-0862">Zinc</keyword>
<keyword evidence="10 11" id="KW-0472">Membrane</keyword>
<proteinExistence type="inferred from homology"/>
<protein>
    <submittedName>
        <fullName evidence="13">Site-2 protease family protein</fullName>
    </submittedName>
</protein>
<keyword evidence="9" id="KW-0482">Metalloprotease</keyword>
<feature type="domain" description="Peptidase M50" evidence="12">
    <location>
        <begin position="6"/>
        <end position="336"/>
    </location>
</feature>
<sequence>MYILLAILIFGVLIFTHELGHFLVAKAFHVRVNEFALFMGPALWKREVGETTYSIRCIPIGGYCAMEGEDGESDDPRSFTAASAWKRALILVAGAAFNFLTGLIALVILYSTVFGFSTPQIVDFYEGCPLESESGLQVGDTLYSIDGERVYLYSDVSMLLSRNSTGVYDLVVRRDGKLVELKDFEMTQQAYEENGQTVYRYGLYFGSEGKNVGTVLKNSWLTAVDIVRIVRMSLQDLVTGFVSIDEMSGPVGIVSVIADTGEQSENAAAAALNITYLAAFIAVNLAVVNLLPIPALDGGRIFFLIVTWVAEKLLRRKIDPKYENYIHAAGMILLLLFIAFITFKDIGKLIGG</sequence>
<dbReference type="CDD" id="cd06163">
    <property type="entry name" value="S2P-M50_PDZ_RseP-like"/>
    <property type="match status" value="1"/>
</dbReference>
<dbReference type="InterPro" id="IPR008915">
    <property type="entry name" value="Peptidase_M50"/>
</dbReference>
<evidence type="ECO:0000256" key="8">
    <source>
        <dbReference type="ARBA" id="ARBA00022989"/>
    </source>
</evidence>